<keyword evidence="6" id="KW-0472">Membrane</keyword>
<evidence type="ECO:0000256" key="5">
    <source>
        <dbReference type="ARBA" id="ARBA00023049"/>
    </source>
</evidence>
<dbReference type="Proteomes" id="UP001157974">
    <property type="component" value="Unassembled WGS sequence"/>
</dbReference>
<evidence type="ECO:0000259" key="7">
    <source>
        <dbReference type="Pfam" id="PF00675"/>
    </source>
</evidence>
<name>A0AAV8UT79_9RHOD</name>
<dbReference type="AlphaFoldDB" id="A0AAV8UT79"/>
<evidence type="ECO:0000256" key="6">
    <source>
        <dbReference type="SAM" id="Phobius"/>
    </source>
</evidence>
<comment type="similarity">
    <text evidence="1">Belongs to the peptidase M16 family.</text>
</comment>
<gene>
    <name evidence="9" type="ORF">NDN08_002271</name>
</gene>
<dbReference type="GO" id="GO:0046872">
    <property type="term" value="F:metal ion binding"/>
    <property type="evidence" value="ECO:0007669"/>
    <property type="project" value="InterPro"/>
</dbReference>
<keyword evidence="3" id="KW-0378">Hydrolase</keyword>
<feature type="domain" description="Peptidase M16 N-terminal" evidence="7">
    <location>
        <begin position="38"/>
        <end position="173"/>
    </location>
</feature>
<keyword evidence="5" id="KW-0482">Metalloprotease</keyword>
<dbReference type="PANTHER" id="PTHR43690:SF33">
    <property type="entry name" value="STROMAL PROCESSING PEPTIDASE, CHLOROPLASTIC"/>
    <property type="match status" value="1"/>
</dbReference>
<evidence type="ECO:0000256" key="1">
    <source>
        <dbReference type="ARBA" id="ARBA00007261"/>
    </source>
</evidence>
<keyword evidence="2" id="KW-0645">Protease</keyword>
<protein>
    <recommendedName>
        <fullName evidence="11">Peptidase M16 N-terminal domain-containing protein</fullName>
    </recommendedName>
</protein>
<dbReference type="InterPro" id="IPR050626">
    <property type="entry name" value="Peptidase_M16"/>
</dbReference>
<feature type="domain" description="Peptidase M16 C-terminal" evidence="8">
    <location>
        <begin position="211"/>
        <end position="399"/>
    </location>
</feature>
<dbReference type="InterPro" id="IPR011765">
    <property type="entry name" value="Pept_M16_N"/>
</dbReference>
<keyword evidence="4" id="KW-0862">Zinc</keyword>
<dbReference type="InterPro" id="IPR011249">
    <property type="entry name" value="Metalloenz_LuxS/M16"/>
</dbReference>
<keyword evidence="6" id="KW-0812">Transmembrane</keyword>
<evidence type="ECO:0000313" key="9">
    <source>
        <dbReference type="EMBL" id="KAJ8905766.1"/>
    </source>
</evidence>
<dbReference type="PANTHER" id="PTHR43690">
    <property type="entry name" value="NARDILYSIN"/>
    <property type="match status" value="1"/>
</dbReference>
<evidence type="ECO:0000313" key="10">
    <source>
        <dbReference type="Proteomes" id="UP001157974"/>
    </source>
</evidence>
<dbReference type="Pfam" id="PF05193">
    <property type="entry name" value="Peptidase_M16_C"/>
    <property type="match status" value="2"/>
</dbReference>
<dbReference type="Gene3D" id="3.30.830.10">
    <property type="entry name" value="Metalloenzyme, LuxS/M16 peptidase-like"/>
    <property type="match status" value="4"/>
</dbReference>
<keyword evidence="6" id="KW-1133">Transmembrane helix</keyword>
<dbReference type="GO" id="GO:0006508">
    <property type="term" value="P:proteolysis"/>
    <property type="evidence" value="ECO:0007669"/>
    <property type="project" value="UniProtKB-KW"/>
</dbReference>
<proteinExistence type="inferred from homology"/>
<comment type="caution">
    <text evidence="9">The sequence shown here is derived from an EMBL/GenBank/DDBJ whole genome shotgun (WGS) entry which is preliminary data.</text>
</comment>
<organism evidence="9 10">
    <name type="scientific">Rhodosorus marinus</name>
    <dbReference type="NCBI Taxonomy" id="101924"/>
    <lineage>
        <taxon>Eukaryota</taxon>
        <taxon>Rhodophyta</taxon>
        <taxon>Stylonematophyceae</taxon>
        <taxon>Stylonematales</taxon>
        <taxon>Stylonemataceae</taxon>
        <taxon>Rhodosorus</taxon>
    </lineage>
</organism>
<accession>A0AAV8UT79</accession>
<reference evidence="9 10" key="1">
    <citation type="journal article" date="2023" name="Nat. Commun.">
        <title>Origin of minicircular mitochondrial genomes in red algae.</title>
        <authorList>
            <person name="Lee Y."/>
            <person name="Cho C.H."/>
            <person name="Lee Y.M."/>
            <person name="Park S.I."/>
            <person name="Yang J.H."/>
            <person name="West J.A."/>
            <person name="Bhattacharya D."/>
            <person name="Yoon H.S."/>
        </authorList>
    </citation>
    <scope>NUCLEOTIDE SEQUENCE [LARGE SCALE GENOMIC DNA]</scope>
    <source>
        <strain evidence="9 10">CCMP1338</strain>
        <tissue evidence="9">Whole cell</tissue>
    </source>
</reference>
<dbReference type="SUPFAM" id="SSF63411">
    <property type="entry name" value="LuxS/MPP-like metallohydrolase"/>
    <property type="match status" value="3"/>
</dbReference>
<dbReference type="InterPro" id="IPR007863">
    <property type="entry name" value="Peptidase_M16_C"/>
</dbReference>
<keyword evidence="10" id="KW-1185">Reference proteome</keyword>
<dbReference type="EMBL" id="JAMWBK010000004">
    <property type="protein sequence ID" value="KAJ8905766.1"/>
    <property type="molecule type" value="Genomic_DNA"/>
</dbReference>
<evidence type="ECO:0000256" key="4">
    <source>
        <dbReference type="ARBA" id="ARBA00022833"/>
    </source>
</evidence>
<feature type="transmembrane region" description="Helical" evidence="6">
    <location>
        <begin position="1062"/>
        <end position="1085"/>
    </location>
</feature>
<sequence>MRENGDRSVLEEFDPREKLVEDPNLVRGRLENGLAYAILPNARPANRVEAHLVVKCGSLDEEDHEQGIAHLVEHVVFCGTKKLADSEKVKSAMASIGMSFGADVNASTDFRETKYTFHGPIERPQNFPIVDGGEAISDGFQGVLEILYEICFQATIEEDSVTTEKAAVLSELQLRNTVEFRSDKAFIEKFHGETPIPSRYPIGLEESVKGFTAEDVRRFYDKFYVPGNMELYCVGSFDKKGALELIKSIFEKAERKEVPDCVSHRLEEYHRYDRIEPERKFATFNHNLLAQTVVCFAVKVPSYKVQVFEHLRINLVDSICGSVFEERMDGIYKSMGNPIFTEFGWGYDDSHREGCAANVLTISCEPADFREAVVLLLRESRRLCRYGILEGEMRRALHMLLKSLRQDAEQADTKQSSSIISDLINESELGDVYQSAQAQYELFQKASRTIDVETVNKRVRAVFSGLGIEKEGSLTPENGIEGMVGCGDCVVFVSGPQRKLGKFTVDEINELVELSAQSEIEAPADIDLPEYLFEEQPERVDFVEVASAQKLGLEVVEPEKAIETESGAWFRTLPNGVRGAFHVTEYDAKHFILRVNVHGGSASMANEVESAALSMGLLTMFSGGAAGYPSHVLSKYMSTHNIDLEVAVGFESARLDLWAGTAGHGLKRAFETLFAYFTTPVWDTSSFERARKERMLLFEELQHEIERRVQEAAYLNLVGGDKRFPTSSKKCLRRIDFDDLQQTIMRALDPAKMEVILVGDFDPKEAEMVSCNAKKCFALRLHASLIFRKGAPLLQVLVKTDLFLFNQHFASYFGAIRGVGVVDPPRTIPDVRLTSNEDVTKLSVYDQENRAVVGFTGHLRGRWSMSGLDLLTLRTSYTTPKHADKAFGSRCLTVLSEIINNRLYKEIREEQKLTYWVSFGLSYLDTHDFSIVSIRMSPLADRVEEAIGAVKLTLRNIVEGEITEEEFNQAVSPMIAQCESNLKLNSYWVSLLSNVTSSNCVKDSSCVVKIREAYCSLTLEDVKAYGCGQLRGLPMQVTLGETRSYRNVQDILPDAPSVLGDLPLTTVPIIATGLALAIAGTTILVRNWRKVREH</sequence>
<dbReference type="GO" id="GO:0008237">
    <property type="term" value="F:metallopeptidase activity"/>
    <property type="evidence" value="ECO:0007669"/>
    <property type="project" value="UniProtKB-KW"/>
</dbReference>
<evidence type="ECO:0000256" key="2">
    <source>
        <dbReference type="ARBA" id="ARBA00022670"/>
    </source>
</evidence>
<evidence type="ECO:0000259" key="8">
    <source>
        <dbReference type="Pfam" id="PF05193"/>
    </source>
</evidence>
<evidence type="ECO:0000256" key="3">
    <source>
        <dbReference type="ARBA" id="ARBA00022801"/>
    </source>
</evidence>
<evidence type="ECO:0008006" key="11">
    <source>
        <dbReference type="Google" id="ProtNLM"/>
    </source>
</evidence>
<dbReference type="Pfam" id="PF00675">
    <property type="entry name" value="Peptidase_M16"/>
    <property type="match status" value="1"/>
</dbReference>
<feature type="domain" description="Peptidase M16 C-terminal" evidence="8">
    <location>
        <begin position="890"/>
        <end position="972"/>
    </location>
</feature>